<accession>A0ABS4G5F1</accession>
<dbReference type="InterPro" id="IPR003959">
    <property type="entry name" value="ATPase_AAA_core"/>
</dbReference>
<dbReference type="CDD" id="cd00009">
    <property type="entry name" value="AAA"/>
    <property type="match status" value="1"/>
</dbReference>
<organism evidence="2 3">
    <name type="scientific">Youngiibacter multivorans</name>
    <dbReference type="NCBI Taxonomy" id="937251"/>
    <lineage>
        <taxon>Bacteria</taxon>
        <taxon>Bacillati</taxon>
        <taxon>Bacillota</taxon>
        <taxon>Clostridia</taxon>
        <taxon>Eubacteriales</taxon>
        <taxon>Clostridiaceae</taxon>
        <taxon>Youngiibacter</taxon>
    </lineage>
</organism>
<name>A0ABS4G5F1_9CLOT</name>
<proteinExistence type="predicted"/>
<protein>
    <submittedName>
        <fullName evidence="2">MoxR-like ATPase</fullName>
    </submittedName>
</protein>
<dbReference type="SMART" id="SM00382">
    <property type="entry name" value="AAA"/>
    <property type="match status" value="1"/>
</dbReference>
<keyword evidence="3" id="KW-1185">Reference proteome</keyword>
<dbReference type="InterPro" id="IPR027417">
    <property type="entry name" value="P-loop_NTPase"/>
</dbReference>
<evidence type="ECO:0000259" key="1">
    <source>
        <dbReference type="SMART" id="SM00382"/>
    </source>
</evidence>
<evidence type="ECO:0000313" key="3">
    <source>
        <dbReference type="Proteomes" id="UP001519271"/>
    </source>
</evidence>
<dbReference type="RefSeq" id="WP_209459985.1">
    <property type="nucleotide sequence ID" value="NZ_JAGGKC010000019.1"/>
</dbReference>
<feature type="domain" description="AAA+ ATPase" evidence="1">
    <location>
        <begin position="16"/>
        <end position="156"/>
    </location>
</feature>
<dbReference type="EMBL" id="JAGGKC010000019">
    <property type="protein sequence ID" value="MBP1919795.1"/>
    <property type="molecule type" value="Genomic_DNA"/>
</dbReference>
<reference evidence="2 3" key="1">
    <citation type="submission" date="2021-03" db="EMBL/GenBank/DDBJ databases">
        <title>Genomic Encyclopedia of Type Strains, Phase IV (KMG-IV): sequencing the most valuable type-strain genomes for metagenomic binning, comparative biology and taxonomic classification.</title>
        <authorList>
            <person name="Goeker M."/>
        </authorList>
    </citation>
    <scope>NUCLEOTIDE SEQUENCE [LARGE SCALE GENOMIC DNA]</scope>
    <source>
        <strain evidence="2 3">DSM 6139</strain>
    </source>
</reference>
<dbReference type="Pfam" id="PF00004">
    <property type="entry name" value="AAA"/>
    <property type="match status" value="1"/>
</dbReference>
<dbReference type="InterPro" id="IPR003593">
    <property type="entry name" value="AAA+_ATPase"/>
</dbReference>
<dbReference type="Gene3D" id="3.40.50.300">
    <property type="entry name" value="P-loop containing nucleotide triphosphate hydrolases"/>
    <property type="match status" value="1"/>
</dbReference>
<comment type="caution">
    <text evidence="2">The sequence shown here is derived from an EMBL/GenBank/DDBJ whole genome shotgun (WGS) entry which is preliminary data.</text>
</comment>
<sequence>MNYKETLEALDLAVLSGAVPLIIGESGIGKTSLIREYAQEKGLYLVNIDANLLKEGEIGGLPTVVGGRTRYATHHKLTEIDEYLEKSEGSVLLFIDEINRCDHSVQQELMNLILNREINGYRLSERVVVAAAMNPSNRMEDFSETDYQVVDMDPAQEDRFVWFNMDSDPKEWIRWGMEDGEIHDLVIQFISQFREYLNYKPQDEFIRSTPRSWERVSQALKVAEMRDIDQKTLYNVVKGNVGMKVAQDFMAFIEDNRNPLVSPDDLFSMEVLSQFVKDEISQASHSRLYILAKNMILYLRDHMEPIFADRYSEVLNLMPKDLRISVMKEIRADYGDVYPLLLNSDTFIEGFFQCYGRS</sequence>
<gene>
    <name evidence="2" type="ORF">J2Z34_002291</name>
</gene>
<dbReference type="Proteomes" id="UP001519271">
    <property type="component" value="Unassembled WGS sequence"/>
</dbReference>
<evidence type="ECO:0000313" key="2">
    <source>
        <dbReference type="EMBL" id="MBP1919795.1"/>
    </source>
</evidence>
<dbReference type="SUPFAM" id="SSF52540">
    <property type="entry name" value="P-loop containing nucleoside triphosphate hydrolases"/>
    <property type="match status" value="1"/>
</dbReference>